<dbReference type="InterPro" id="IPR013078">
    <property type="entry name" value="His_Pase_superF_clade-1"/>
</dbReference>
<organism evidence="1 2">
    <name type="scientific">Actinomadura logoneensis</name>
    <dbReference type="NCBI Taxonomy" id="2293572"/>
    <lineage>
        <taxon>Bacteria</taxon>
        <taxon>Bacillati</taxon>
        <taxon>Actinomycetota</taxon>
        <taxon>Actinomycetes</taxon>
        <taxon>Streptosporangiales</taxon>
        <taxon>Thermomonosporaceae</taxon>
        <taxon>Actinomadura</taxon>
    </lineage>
</organism>
<dbReference type="EMBL" id="QURH01000127">
    <property type="protein sequence ID" value="RFU42380.1"/>
    <property type="molecule type" value="Genomic_DNA"/>
</dbReference>
<dbReference type="Pfam" id="PF00300">
    <property type="entry name" value="His_Phos_1"/>
    <property type="match status" value="1"/>
</dbReference>
<dbReference type="AlphaFoldDB" id="A0A372JQY6"/>
<dbReference type="InterPro" id="IPR029033">
    <property type="entry name" value="His_PPase_superfam"/>
</dbReference>
<gene>
    <name evidence="1" type="ORF">DZF91_06890</name>
</gene>
<dbReference type="SUPFAM" id="SSF53254">
    <property type="entry name" value="Phosphoglycerate mutase-like"/>
    <property type="match status" value="1"/>
</dbReference>
<comment type="caution">
    <text evidence="1">The sequence shown here is derived from an EMBL/GenBank/DDBJ whole genome shotgun (WGS) entry which is preliminary data.</text>
</comment>
<dbReference type="PANTHER" id="PTHR47623:SF1">
    <property type="entry name" value="OS09G0287300 PROTEIN"/>
    <property type="match status" value="1"/>
</dbReference>
<dbReference type="CDD" id="cd07067">
    <property type="entry name" value="HP_PGM_like"/>
    <property type="match status" value="1"/>
</dbReference>
<dbReference type="OrthoDB" id="9810154at2"/>
<evidence type="ECO:0000313" key="2">
    <source>
        <dbReference type="Proteomes" id="UP000261811"/>
    </source>
</evidence>
<dbReference type="Proteomes" id="UP000261811">
    <property type="component" value="Unassembled WGS sequence"/>
</dbReference>
<sequence>MPTLIVLRHAKAEDGFGKADADRELTARGRADASAAGDRLRADGLAPDLVLCSPTVRTRQTLDELGLETDVRFEPLIYANDAEELLELVRETGDEVDTLLLVGHNPSVHQLVHDLAPDGAPAGFPTCSVAVIALQDAWNAVRLGTGDLVAYHSPKG</sequence>
<protein>
    <submittedName>
        <fullName evidence="1">Histidine phosphatase family protein</fullName>
    </submittedName>
</protein>
<keyword evidence="2" id="KW-1185">Reference proteome</keyword>
<accession>A0A372JQY6</accession>
<dbReference type="Gene3D" id="3.40.50.1240">
    <property type="entry name" value="Phosphoglycerate mutase-like"/>
    <property type="match status" value="1"/>
</dbReference>
<dbReference type="SMART" id="SM00855">
    <property type="entry name" value="PGAM"/>
    <property type="match status" value="1"/>
</dbReference>
<dbReference type="RefSeq" id="WP_117356645.1">
    <property type="nucleotide sequence ID" value="NZ_QURH01000127.1"/>
</dbReference>
<reference evidence="1 2" key="1">
    <citation type="submission" date="2018-08" db="EMBL/GenBank/DDBJ databases">
        <title>Actinomadura jelena sp. nov., a novel Actinomycete isolated from soil in Chad.</title>
        <authorList>
            <person name="Shi L."/>
        </authorList>
    </citation>
    <scope>NUCLEOTIDE SEQUENCE [LARGE SCALE GENOMIC DNA]</scope>
    <source>
        <strain evidence="1 2">NEAU-G17</strain>
    </source>
</reference>
<name>A0A372JQY6_9ACTN</name>
<dbReference type="PANTHER" id="PTHR47623">
    <property type="entry name" value="OS09G0287300 PROTEIN"/>
    <property type="match status" value="1"/>
</dbReference>
<proteinExistence type="predicted"/>
<evidence type="ECO:0000313" key="1">
    <source>
        <dbReference type="EMBL" id="RFU42380.1"/>
    </source>
</evidence>